<dbReference type="Proteomes" id="UP001140172">
    <property type="component" value="Unassembled WGS sequence"/>
</dbReference>
<keyword evidence="6" id="KW-1185">Reference proteome</keyword>
<reference evidence="5" key="1">
    <citation type="submission" date="2022-07" db="EMBL/GenBank/DDBJ databases">
        <title>Phylogenomic reconstructions and comparative analyses of Kickxellomycotina fungi.</title>
        <authorList>
            <person name="Reynolds N.K."/>
            <person name="Stajich J.E."/>
            <person name="Barry K."/>
            <person name="Grigoriev I.V."/>
            <person name="Crous P."/>
            <person name="Smith M.E."/>
        </authorList>
    </citation>
    <scope>NUCLEOTIDE SEQUENCE</scope>
    <source>
        <strain evidence="5">BCRC 34489</strain>
    </source>
</reference>
<dbReference type="PANTHER" id="PTHR12972">
    <property type="entry name" value="DOWNSTREAM NEIGHBOR OF SON"/>
    <property type="match status" value="1"/>
</dbReference>
<evidence type="ECO:0000256" key="2">
    <source>
        <dbReference type="ARBA" id="ARBA00022473"/>
    </source>
</evidence>
<comment type="caution">
    <text evidence="5">The sequence shown here is derived from an EMBL/GenBank/DDBJ whole genome shotgun (WGS) entry which is preliminary data.</text>
</comment>
<comment type="similarity">
    <text evidence="4">Belongs to the DONSON family.</text>
</comment>
<keyword evidence="2" id="KW-0217">Developmental protein</keyword>
<evidence type="ECO:0000313" key="5">
    <source>
        <dbReference type="EMBL" id="KAJ2786686.1"/>
    </source>
</evidence>
<dbReference type="EMBL" id="JANBUM010000048">
    <property type="protein sequence ID" value="KAJ2786686.1"/>
    <property type="molecule type" value="Genomic_DNA"/>
</dbReference>
<gene>
    <name evidence="5" type="ORF">GGI15_001314</name>
</gene>
<sequence length="341" mass="37822">MFAALPRTLLSNPFDIIRKEIDKDVVDDAIVVGVSVNISDDEEDGMESTQVESVFGRDIEEVSDGECEYDPSIPPSDKPVKPAGNATVTQIQESLSSLFSLQRLAPSLYPFIYVCLRDFTVIFKMVPLADTGEFKRVAVISQSYLGLRRALRNAEVEFSLPLAPKLRSWNEIQHLGDNKADQLEDRHHLQSTTVDKTWRSALLVMGAESVDRVLSYLMSLDTLDTAQVFSSKPFVNGTMRKAEIRFSNALSYEDGTDSGGKGQRQAKTLYKADFGGIVLPNAWHTVLVEMAGLDRMSAAGFVVASKERFETGHLNMLVSKQGSAVTGKRNVEYADGHYTYY</sequence>
<evidence type="ECO:0000256" key="3">
    <source>
        <dbReference type="ARBA" id="ARBA00023242"/>
    </source>
</evidence>
<comment type="subcellular location">
    <subcellularLocation>
        <location evidence="1">Nucleus</location>
    </subcellularLocation>
</comment>
<dbReference type="GO" id="GO:0005634">
    <property type="term" value="C:nucleus"/>
    <property type="evidence" value="ECO:0007669"/>
    <property type="project" value="UniProtKB-SubCell"/>
</dbReference>
<dbReference type="OrthoDB" id="534063at2759"/>
<evidence type="ECO:0000256" key="4">
    <source>
        <dbReference type="ARBA" id="ARBA00025806"/>
    </source>
</evidence>
<protein>
    <submittedName>
        <fullName evidence="5">Uncharacterized protein</fullName>
    </submittedName>
</protein>
<evidence type="ECO:0000256" key="1">
    <source>
        <dbReference type="ARBA" id="ARBA00004123"/>
    </source>
</evidence>
<dbReference type="GO" id="GO:0033260">
    <property type="term" value="P:nuclear DNA replication"/>
    <property type="evidence" value="ECO:0007669"/>
    <property type="project" value="TreeGrafter"/>
</dbReference>
<accession>A0A9W8LMN9</accession>
<name>A0A9W8LMN9_9FUNG</name>
<dbReference type="PANTHER" id="PTHR12972:SF0">
    <property type="entry name" value="PROTEIN DOWNSTREAM NEIGHBOR OF SON"/>
    <property type="match status" value="1"/>
</dbReference>
<dbReference type="InterPro" id="IPR024861">
    <property type="entry name" value="Donson"/>
</dbReference>
<evidence type="ECO:0000313" key="6">
    <source>
        <dbReference type="Proteomes" id="UP001140172"/>
    </source>
</evidence>
<dbReference type="AlphaFoldDB" id="A0A9W8LMN9"/>
<keyword evidence="3" id="KW-0539">Nucleus</keyword>
<organism evidence="5 6">
    <name type="scientific">Coemansia interrupta</name>
    <dbReference type="NCBI Taxonomy" id="1126814"/>
    <lineage>
        <taxon>Eukaryota</taxon>
        <taxon>Fungi</taxon>
        <taxon>Fungi incertae sedis</taxon>
        <taxon>Zoopagomycota</taxon>
        <taxon>Kickxellomycotina</taxon>
        <taxon>Kickxellomycetes</taxon>
        <taxon>Kickxellales</taxon>
        <taxon>Kickxellaceae</taxon>
        <taxon>Coemansia</taxon>
    </lineage>
</organism>
<proteinExistence type="inferred from homology"/>